<dbReference type="KEGG" id="hni:W911_06125"/>
<dbReference type="STRING" id="1029756.W911_06125"/>
<evidence type="ECO:0000313" key="1">
    <source>
        <dbReference type="EMBL" id="AHB50028.1"/>
    </source>
</evidence>
<name>V5SHK8_9HYPH</name>
<keyword evidence="2" id="KW-1185">Reference proteome</keyword>
<sequence>MFLGGVTCGFAASYAPDWIGKRMSRHTGIIQISSNGTQEWFLKGCRHRLGGPAIERPDGRKEWWEYGEFIRSESPYPKPGRRPGDMALFD</sequence>
<proteinExistence type="predicted"/>
<dbReference type="HOGENOM" id="CLU_2436824_0_0_5"/>
<evidence type="ECO:0000313" key="2">
    <source>
        <dbReference type="Proteomes" id="UP000018542"/>
    </source>
</evidence>
<dbReference type="PATRIC" id="fig|1029756.8.peg.1281"/>
<accession>V5SHK8</accession>
<protein>
    <submittedName>
        <fullName evidence="1">Uncharacterized protein</fullName>
    </submittedName>
</protein>
<organism evidence="1 2">
    <name type="scientific">Hyphomicrobium nitrativorans NL23</name>
    <dbReference type="NCBI Taxonomy" id="1029756"/>
    <lineage>
        <taxon>Bacteria</taxon>
        <taxon>Pseudomonadati</taxon>
        <taxon>Pseudomonadota</taxon>
        <taxon>Alphaproteobacteria</taxon>
        <taxon>Hyphomicrobiales</taxon>
        <taxon>Hyphomicrobiaceae</taxon>
        <taxon>Hyphomicrobium</taxon>
    </lineage>
</organism>
<reference evidence="1 2" key="1">
    <citation type="journal article" date="2014" name="Genome Announc.">
        <title>Complete Genome Sequence of Hyphomicrobium nitrativorans Strain NL23, a Denitrifying Bacterium Isolated from Biofilm of a Methanol-Fed Denitrification System Treating Seawater at the Montreal Biodome.</title>
        <authorList>
            <person name="Martineau C."/>
            <person name="Villeneuve C."/>
            <person name="Mauffrey F."/>
            <person name="Villemur R."/>
        </authorList>
    </citation>
    <scope>NUCLEOTIDE SEQUENCE [LARGE SCALE GENOMIC DNA]</scope>
    <source>
        <strain evidence="1">NL23</strain>
    </source>
</reference>
<gene>
    <name evidence="1" type="ORF">W911_06125</name>
</gene>
<dbReference type="EMBL" id="CP006912">
    <property type="protein sequence ID" value="AHB50028.1"/>
    <property type="molecule type" value="Genomic_DNA"/>
</dbReference>
<dbReference type="AlphaFoldDB" id="V5SHK8"/>
<dbReference type="Proteomes" id="UP000018542">
    <property type="component" value="Chromosome"/>
</dbReference>